<proteinExistence type="predicted"/>
<sequence length="145" mass="17062">MFSKFFNYTYQYVGFEDVLLAIKNENDRFIMLNVLSHSEQPVLIKNTIHSQEEEDIINTIIQKKECQYKTVIIYGKNNCDLETETKYKKLQNCGFGNIAIYNGGLFEWLLLQEIYGFSNFPTTTRDIDILKYRPTKKLATNLISY</sequence>
<dbReference type="AlphaFoldDB" id="A0A6C0ILY6"/>
<dbReference type="EMBL" id="MN740217">
    <property type="protein sequence ID" value="QHT94194.1"/>
    <property type="molecule type" value="Genomic_DNA"/>
</dbReference>
<accession>A0A6C0ILY6</accession>
<reference evidence="2" key="1">
    <citation type="journal article" date="2020" name="Nature">
        <title>Giant virus diversity and host interactions through global metagenomics.</title>
        <authorList>
            <person name="Schulz F."/>
            <person name="Roux S."/>
            <person name="Paez-Espino D."/>
            <person name="Jungbluth S."/>
            <person name="Walsh D.A."/>
            <person name="Denef V.J."/>
            <person name="McMahon K.D."/>
            <person name="Konstantinidis K.T."/>
            <person name="Eloe-Fadrosh E.A."/>
            <person name="Kyrpides N.C."/>
            <person name="Woyke T."/>
        </authorList>
    </citation>
    <scope>NUCLEOTIDE SEQUENCE</scope>
    <source>
        <strain evidence="2">GVMAG-M-3300024258-28</strain>
    </source>
</reference>
<organism evidence="2">
    <name type="scientific">viral metagenome</name>
    <dbReference type="NCBI Taxonomy" id="1070528"/>
    <lineage>
        <taxon>unclassified sequences</taxon>
        <taxon>metagenomes</taxon>
        <taxon>organismal metagenomes</taxon>
    </lineage>
</organism>
<dbReference type="InterPro" id="IPR036873">
    <property type="entry name" value="Rhodanese-like_dom_sf"/>
</dbReference>
<dbReference type="InterPro" id="IPR001763">
    <property type="entry name" value="Rhodanese-like_dom"/>
</dbReference>
<evidence type="ECO:0000259" key="1">
    <source>
        <dbReference type="PROSITE" id="PS50206"/>
    </source>
</evidence>
<protein>
    <recommendedName>
        <fullName evidence="1">Rhodanese domain-containing protein</fullName>
    </recommendedName>
</protein>
<feature type="domain" description="Rhodanese" evidence="1">
    <location>
        <begin position="87"/>
        <end position="113"/>
    </location>
</feature>
<name>A0A6C0ILY6_9ZZZZ</name>
<evidence type="ECO:0000313" key="2">
    <source>
        <dbReference type="EMBL" id="QHT94194.1"/>
    </source>
</evidence>
<dbReference type="PROSITE" id="PS50206">
    <property type="entry name" value="RHODANESE_3"/>
    <property type="match status" value="1"/>
</dbReference>
<dbReference type="Pfam" id="PF00581">
    <property type="entry name" value="Rhodanese"/>
    <property type="match status" value="1"/>
</dbReference>
<dbReference type="SUPFAM" id="SSF52821">
    <property type="entry name" value="Rhodanese/Cell cycle control phosphatase"/>
    <property type="match status" value="1"/>
</dbReference>